<sequence length="201" mass="22400">MALSARRIGLFGGSFDPVHLAHLALARSALRQLGLDGLRWVPAGRPWQKAQRQLSAAEHRAAMVALLLEGEPRFELDRSELDRDGPSYTIDTVRAWLASEPGITPVLILGQDQYARLPTWHQWRELLGLVELAVAARAGQEIRAAAEVELVAHRMQRLDMPAMDISSTLVREQVLRGGDIKPMVGERVAGYIAQHHLYSEY</sequence>
<evidence type="ECO:0000256" key="4">
    <source>
        <dbReference type="ARBA" id="ARBA00022642"/>
    </source>
</evidence>
<dbReference type="InterPro" id="IPR005248">
    <property type="entry name" value="NadD/NMNAT"/>
</dbReference>
<evidence type="ECO:0000256" key="11">
    <source>
        <dbReference type="HAMAP-Rule" id="MF_00244"/>
    </source>
</evidence>
<dbReference type="SUPFAM" id="SSF52374">
    <property type="entry name" value="Nucleotidylyl transferase"/>
    <property type="match status" value="1"/>
</dbReference>
<dbReference type="EC" id="2.7.7.18" evidence="11"/>
<evidence type="ECO:0000256" key="10">
    <source>
        <dbReference type="ARBA" id="ARBA00048721"/>
    </source>
</evidence>
<dbReference type="PANTHER" id="PTHR39321">
    <property type="entry name" value="NICOTINATE-NUCLEOTIDE ADENYLYLTRANSFERASE-RELATED"/>
    <property type="match status" value="1"/>
</dbReference>
<evidence type="ECO:0000256" key="2">
    <source>
        <dbReference type="ARBA" id="ARBA00005019"/>
    </source>
</evidence>
<keyword evidence="14" id="KW-1185">Reference proteome</keyword>
<evidence type="ECO:0000256" key="7">
    <source>
        <dbReference type="ARBA" id="ARBA00022741"/>
    </source>
</evidence>
<keyword evidence="5 11" id="KW-0808">Transferase</keyword>
<evidence type="ECO:0000256" key="5">
    <source>
        <dbReference type="ARBA" id="ARBA00022679"/>
    </source>
</evidence>
<dbReference type="GO" id="GO:0009435">
    <property type="term" value="P:NAD+ biosynthetic process"/>
    <property type="evidence" value="ECO:0007669"/>
    <property type="project" value="UniProtKB-UniRule"/>
</dbReference>
<dbReference type="RefSeq" id="WP_285231440.1">
    <property type="nucleotide sequence ID" value="NZ_CP116346.1"/>
</dbReference>
<comment type="pathway">
    <text evidence="2 11">Cofactor biosynthesis; NAD(+) biosynthesis; deamido-NAD(+) from nicotinate D-ribonucleotide: step 1/1.</text>
</comment>
<keyword evidence="8 11" id="KW-0067">ATP-binding</keyword>
<keyword evidence="7 11" id="KW-0547">Nucleotide-binding</keyword>
<name>A0AA95SLK7_9BURK</name>
<evidence type="ECO:0000256" key="1">
    <source>
        <dbReference type="ARBA" id="ARBA00002324"/>
    </source>
</evidence>
<evidence type="ECO:0000256" key="3">
    <source>
        <dbReference type="ARBA" id="ARBA00009014"/>
    </source>
</evidence>
<dbReference type="PANTHER" id="PTHR39321:SF3">
    <property type="entry name" value="PHOSPHOPANTETHEINE ADENYLYLTRANSFERASE"/>
    <property type="match status" value="1"/>
</dbReference>
<proteinExistence type="inferred from homology"/>
<comment type="similarity">
    <text evidence="3 11">Belongs to the NadD family.</text>
</comment>
<feature type="domain" description="Cytidyltransferase-like" evidence="12">
    <location>
        <begin position="10"/>
        <end position="172"/>
    </location>
</feature>
<evidence type="ECO:0000256" key="6">
    <source>
        <dbReference type="ARBA" id="ARBA00022695"/>
    </source>
</evidence>
<dbReference type="GO" id="GO:0005524">
    <property type="term" value="F:ATP binding"/>
    <property type="evidence" value="ECO:0007669"/>
    <property type="project" value="UniProtKB-KW"/>
</dbReference>
<keyword evidence="4 11" id="KW-0662">Pyridine nucleotide biosynthesis</keyword>
<protein>
    <recommendedName>
        <fullName evidence="11">Probable nicotinate-nucleotide adenylyltransferase</fullName>
        <ecNumber evidence="11">2.7.7.18</ecNumber>
    </recommendedName>
    <alternativeName>
        <fullName evidence="11">Deamido-NAD(+) diphosphorylase</fullName>
    </alternativeName>
    <alternativeName>
        <fullName evidence="11">Deamido-NAD(+) pyrophosphorylase</fullName>
    </alternativeName>
    <alternativeName>
        <fullName evidence="11">Nicotinate mononucleotide adenylyltransferase</fullName>
        <shortName evidence="11">NaMN adenylyltransferase</shortName>
    </alternativeName>
</protein>
<dbReference type="HAMAP" id="MF_00244">
    <property type="entry name" value="NaMN_adenylyltr"/>
    <property type="match status" value="1"/>
</dbReference>
<evidence type="ECO:0000313" key="14">
    <source>
        <dbReference type="Proteomes" id="UP001177769"/>
    </source>
</evidence>
<dbReference type="InterPro" id="IPR004821">
    <property type="entry name" value="Cyt_trans-like"/>
</dbReference>
<evidence type="ECO:0000313" key="13">
    <source>
        <dbReference type="EMBL" id="WIT10372.1"/>
    </source>
</evidence>
<evidence type="ECO:0000259" key="12">
    <source>
        <dbReference type="Pfam" id="PF01467"/>
    </source>
</evidence>
<dbReference type="NCBIfam" id="TIGR00125">
    <property type="entry name" value="cyt_tran_rel"/>
    <property type="match status" value="1"/>
</dbReference>
<evidence type="ECO:0000256" key="8">
    <source>
        <dbReference type="ARBA" id="ARBA00022840"/>
    </source>
</evidence>
<accession>A0AA95SLK7</accession>
<gene>
    <name evidence="11 13" type="primary">nadD</name>
    <name evidence="13" type="ORF">PFX98_15785</name>
</gene>
<dbReference type="AlphaFoldDB" id="A0AA95SLK7"/>
<evidence type="ECO:0000256" key="9">
    <source>
        <dbReference type="ARBA" id="ARBA00023027"/>
    </source>
</evidence>
<dbReference type="NCBIfam" id="NF000840">
    <property type="entry name" value="PRK00071.1-3"/>
    <property type="match status" value="1"/>
</dbReference>
<dbReference type="Gene3D" id="3.40.50.620">
    <property type="entry name" value="HUPs"/>
    <property type="match status" value="1"/>
</dbReference>
<dbReference type="CDD" id="cd02165">
    <property type="entry name" value="NMNAT"/>
    <property type="match status" value="1"/>
</dbReference>
<dbReference type="EMBL" id="CP116346">
    <property type="protein sequence ID" value="WIT10372.1"/>
    <property type="molecule type" value="Genomic_DNA"/>
</dbReference>
<dbReference type="KEGG" id="pais:PFX98_15785"/>
<keyword evidence="6 11" id="KW-0548">Nucleotidyltransferase</keyword>
<dbReference type="Proteomes" id="UP001177769">
    <property type="component" value="Chromosome"/>
</dbReference>
<dbReference type="InterPro" id="IPR014729">
    <property type="entry name" value="Rossmann-like_a/b/a_fold"/>
</dbReference>
<dbReference type="GO" id="GO:0004515">
    <property type="term" value="F:nicotinate-nucleotide adenylyltransferase activity"/>
    <property type="evidence" value="ECO:0007669"/>
    <property type="project" value="UniProtKB-UniRule"/>
</dbReference>
<keyword evidence="9 11" id="KW-0520">NAD</keyword>
<reference evidence="13" key="1">
    <citation type="submission" date="2023-01" db="EMBL/GenBank/DDBJ databases">
        <title>Whole genome sequence of Paucibacter sp. S2-9 isolated from pond sediment.</title>
        <authorList>
            <person name="Jung J.Y."/>
        </authorList>
    </citation>
    <scope>NUCLEOTIDE SEQUENCE</scope>
    <source>
        <strain evidence="13">S2-9</strain>
    </source>
</reference>
<dbReference type="NCBIfam" id="TIGR00482">
    <property type="entry name" value="nicotinate (nicotinamide) nucleotide adenylyltransferase"/>
    <property type="match status" value="1"/>
</dbReference>
<comment type="function">
    <text evidence="1 11">Catalyzes the reversible adenylation of nicotinate mononucleotide (NaMN) to nicotinic acid adenine dinucleotide (NaAD).</text>
</comment>
<comment type="catalytic activity">
    <reaction evidence="10 11">
        <text>nicotinate beta-D-ribonucleotide + ATP + H(+) = deamido-NAD(+) + diphosphate</text>
        <dbReference type="Rhea" id="RHEA:22860"/>
        <dbReference type="ChEBI" id="CHEBI:15378"/>
        <dbReference type="ChEBI" id="CHEBI:30616"/>
        <dbReference type="ChEBI" id="CHEBI:33019"/>
        <dbReference type="ChEBI" id="CHEBI:57502"/>
        <dbReference type="ChEBI" id="CHEBI:58437"/>
        <dbReference type="EC" id="2.7.7.18"/>
    </reaction>
</comment>
<organism evidence="13 14">
    <name type="scientific">Paucibacter sediminis</name>
    <dbReference type="NCBI Taxonomy" id="3019553"/>
    <lineage>
        <taxon>Bacteria</taxon>
        <taxon>Pseudomonadati</taxon>
        <taxon>Pseudomonadota</taxon>
        <taxon>Betaproteobacteria</taxon>
        <taxon>Burkholderiales</taxon>
        <taxon>Sphaerotilaceae</taxon>
        <taxon>Roseateles</taxon>
    </lineage>
</organism>
<dbReference type="Pfam" id="PF01467">
    <property type="entry name" value="CTP_transf_like"/>
    <property type="match status" value="1"/>
</dbReference>